<dbReference type="GO" id="GO:0046872">
    <property type="term" value="F:metal ion binding"/>
    <property type="evidence" value="ECO:0007669"/>
    <property type="project" value="UniProtKB-KW"/>
</dbReference>
<evidence type="ECO:0000256" key="1">
    <source>
        <dbReference type="ARBA" id="ARBA00022617"/>
    </source>
</evidence>
<dbReference type="GO" id="GO:0020037">
    <property type="term" value="F:heme binding"/>
    <property type="evidence" value="ECO:0007669"/>
    <property type="project" value="InterPro"/>
</dbReference>
<dbReference type="GO" id="GO:0009055">
    <property type="term" value="F:electron transfer activity"/>
    <property type="evidence" value="ECO:0007669"/>
    <property type="project" value="InterPro"/>
</dbReference>
<dbReference type="EMBL" id="DQ295242">
    <property type="protein sequence ID" value="ABC25422.1"/>
    <property type="molecule type" value="Genomic_DNA"/>
</dbReference>
<evidence type="ECO:0000313" key="6">
    <source>
        <dbReference type="EMBL" id="ABC25422.1"/>
    </source>
</evidence>
<dbReference type="Gene3D" id="1.10.760.10">
    <property type="entry name" value="Cytochrome c-like domain"/>
    <property type="match status" value="1"/>
</dbReference>
<dbReference type="AlphaFoldDB" id="Q2PY05"/>
<sequence>MRGANAAFVVLTSTLLIGCSGGTEMGGAAPDPSVILGTEEGLPAYAPSTFGFGTEASAARVAMWDIDVRPDGAGLPPGSGSVTEGRTVFMTQCVACHGATGVEGPNDRLVDSEQWDVSPTTRTIGNYWPYATTLYDYIRKAMPQLTPGILTDDEVYGVIAYLLFLNEIVPEDAVMDAESLPAVEMPARGKFVVDDRVGGIGPVR</sequence>
<keyword evidence="3 4" id="KW-0408">Iron</keyword>
<evidence type="ECO:0000256" key="3">
    <source>
        <dbReference type="ARBA" id="ARBA00023004"/>
    </source>
</evidence>
<evidence type="ECO:0000256" key="4">
    <source>
        <dbReference type="PROSITE-ProRule" id="PRU00433"/>
    </source>
</evidence>
<dbReference type="PROSITE" id="PS51007">
    <property type="entry name" value="CYTC"/>
    <property type="match status" value="1"/>
</dbReference>
<keyword evidence="1 4" id="KW-0349">Heme</keyword>
<keyword evidence="2 4" id="KW-0479">Metal-binding</keyword>
<dbReference type="Pfam" id="PF00034">
    <property type="entry name" value="Cytochrom_C"/>
    <property type="match status" value="1"/>
</dbReference>
<accession>Q2PY05</accession>
<reference evidence="6" key="1">
    <citation type="journal article" date="2006" name="Appl. Environ. Microbiol.">
        <title>Comparative genomics of DNA fragments from six Antarctic marine planktonic bacteria.</title>
        <authorList>
            <person name="Grzymski J.J."/>
            <person name="Carter B.J."/>
            <person name="DeLong E.F."/>
            <person name="Feldman R.A."/>
            <person name="Ghadiri A."/>
            <person name="Murray A.E."/>
        </authorList>
    </citation>
    <scope>NUCLEOTIDE SEQUENCE</scope>
</reference>
<feature type="domain" description="Cytochrome c" evidence="5">
    <location>
        <begin position="80"/>
        <end position="166"/>
    </location>
</feature>
<evidence type="ECO:0000256" key="2">
    <source>
        <dbReference type="ARBA" id="ARBA00022723"/>
    </source>
</evidence>
<dbReference type="InterPro" id="IPR036909">
    <property type="entry name" value="Cyt_c-like_dom_sf"/>
</dbReference>
<dbReference type="SUPFAM" id="SSF46626">
    <property type="entry name" value="Cytochrome c"/>
    <property type="match status" value="1"/>
</dbReference>
<organism evidence="6">
    <name type="scientific">uncultured marine bacterium Ant4D5</name>
    <dbReference type="NCBI Taxonomy" id="360428"/>
    <lineage>
        <taxon>Bacteria</taxon>
        <taxon>environmental samples</taxon>
    </lineage>
</organism>
<name>Q2PY05_9BACT</name>
<proteinExistence type="predicted"/>
<protein>
    <submittedName>
        <fullName evidence="6">SoxD</fullName>
    </submittedName>
</protein>
<evidence type="ECO:0000259" key="5">
    <source>
        <dbReference type="PROSITE" id="PS51007"/>
    </source>
</evidence>
<dbReference type="InterPro" id="IPR009056">
    <property type="entry name" value="Cyt_c-like_dom"/>
</dbReference>
<dbReference type="PROSITE" id="PS51257">
    <property type="entry name" value="PROKAR_LIPOPROTEIN"/>
    <property type="match status" value="1"/>
</dbReference>